<evidence type="ECO:0000313" key="7">
    <source>
        <dbReference type="EMBL" id="KAH8038191.1"/>
    </source>
</evidence>
<dbReference type="PANTHER" id="PTHR10131">
    <property type="entry name" value="TNF RECEPTOR ASSOCIATED FACTOR"/>
    <property type="match status" value="1"/>
</dbReference>
<evidence type="ECO:0000259" key="6">
    <source>
        <dbReference type="PROSITE" id="PS50158"/>
    </source>
</evidence>
<dbReference type="InterPro" id="IPR001878">
    <property type="entry name" value="Znf_CCHC"/>
</dbReference>
<dbReference type="GO" id="GO:0005164">
    <property type="term" value="F:tumor necrosis factor receptor binding"/>
    <property type="evidence" value="ECO:0007669"/>
    <property type="project" value="TreeGrafter"/>
</dbReference>
<organism evidence="7 8">
    <name type="scientific">Rhipicephalus microplus</name>
    <name type="common">Cattle tick</name>
    <name type="synonym">Boophilus microplus</name>
    <dbReference type="NCBI Taxonomy" id="6941"/>
    <lineage>
        <taxon>Eukaryota</taxon>
        <taxon>Metazoa</taxon>
        <taxon>Ecdysozoa</taxon>
        <taxon>Arthropoda</taxon>
        <taxon>Chelicerata</taxon>
        <taxon>Arachnida</taxon>
        <taxon>Acari</taxon>
        <taxon>Parasitiformes</taxon>
        <taxon>Ixodida</taxon>
        <taxon>Ixodoidea</taxon>
        <taxon>Ixodidae</taxon>
        <taxon>Rhipicephalinae</taxon>
        <taxon>Rhipicephalus</taxon>
        <taxon>Boophilus</taxon>
    </lineage>
</organism>
<dbReference type="Proteomes" id="UP000821866">
    <property type="component" value="Chromosome 10"/>
</dbReference>
<dbReference type="InterPro" id="IPR036875">
    <property type="entry name" value="Znf_CCHC_sf"/>
</dbReference>
<feature type="region of interest" description="Disordered" evidence="4">
    <location>
        <begin position="485"/>
        <end position="535"/>
    </location>
</feature>
<dbReference type="GO" id="GO:0009898">
    <property type="term" value="C:cytoplasmic side of plasma membrane"/>
    <property type="evidence" value="ECO:0007669"/>
    <property type="project" value="TreeGrafter"/>
</dbReference>
<dbReference type="PANTHER" id="PTHR10131:SF138">
    <property type="entry name" value="RE66324P"/>
    <property type="match status" value="1"/>
</dbReference>
<evidence type="ECO:0000256" key="3">
    <source>
        <dbReference type="PROSITE-ProRule" id="PRU00047"/>
    </source>
</evidence>
<dbReference type="Gene3D" id="3.30.40.10">
    <property type="entry name" value="Zinc/RING finger domain, C3HC4 (zinc finger)"/>
    <property type="match status" value="1"/>
</dbReference>
<protein>
    <submittedName>
        <fullName evidence="7">Uncharacterized protein</fullName>
    </submittedName>
</protein>
<keyword evidence="8" id="KW-1185">Reference proteome</keyword>
<dbReference type="SUPFAM" id="SSF57756">
    <property type="entry name" value="Retrovirus zinc finger-like domains"/>
    <property type="match status" value="1"/>
</dbReference>
<reference evidence="7" key="2">
    <citation type="submission" date="2021-09" db="EMBL/GenBank/DDBJ databases">
        <authorList>
            <person name="Jia N."/>
            <person name="Wang J."/>
            <person name="Shi W."/>
            <person name="Du L."/>
            <person name="Sun Y."/>
            <person name="Zhan W."/>
            <person name="Jiang J."/>
            <person name="Wang Q."/>
            <person name="Zhang B."/>
            <person name="Ji P."/>
            <person name="Sakyi L.B."/>
            <person name="Cui X."/>
            <person name="Yuan T."/>
            <person name="Jiang B."/>
            <person name="Yang W."/>
            <person name="Lam T.T.-Y."/>
            <person name="Chang Q."/>
            <person name="Ding S."/>
            <person name="Wang X."/>
            <person name="Zhu J."/>
            <person name="Ruan X."/>
            <person name="Zhao L."/>
            <person name="Wei J."/>
            <person name="Que T."/>
            <person name="Du C."/>
            <person name="Cheng J."/>
            <person name="Dai P."/>
            <person name="Han X."/>
            <person name="Huang E."/>
            <person name="Gao Y."/>
            <person name="Liu J."/>
            <person name="Shao H."/>
            <person name="Ye R."/>
            <person name="Li L."/>
            <person name="Wei W."/>
            <person name="Wang X."/>
            <person name="Wang C."/>
            <person name="Huo Q."/>
            <person name="Li W."/>
            <person name="Guo W."/>
            <person name="Chen H."/>
            <person name="Chen S."/>
            <person name="Zhou L."/>
            <person name="Zhou L."/>
            <person name="Ni X."/>
            <person name="Tian J."/>
            <person name="Zhou Y."/>
            <person name="Sheng Y."/>
            <person name="Liu T."/>
            <person name="Pan Y."/>
            <person name="Xia L."/>
            <person name="Li J."/>
            <person name="Zhao F."/>
            <person name="Cao W."/>
        </authorList>
    </citation>
    <scope>NUCLEOTIDE SEQUENCE</scope>
    <source>
        <strain evidence="7">Rmic-2018</strain>
        <tissue evidence="7">Larvae</tissue>
    </source>
</reference>
<accession>A0A9J6EVF4</accession>
<dbReference type="VEuPathDB" id="VectorBase:LOC119183812"/>
<gene>
    <name evidence="7" type="ORF">HPB51_024722</name>
</gene>
<dbReference type="PROSITE" id="PS50089">
    <property type="entry name" value="ZF_RING_2"/>
    <property type="match status" value="1"/>
</dbReference>
<evidence type="ECO:0000313" key="8">
    <source>
        <dbReference type="Proteomes" id="UP000821866"/>
    </source>
</evidence>
<dbReference type="GO" id="GO:0008270">
    <property type="term" value="F:zinc ion binding"/>
    <property type="evidence" value="ECO:0007669"/>
    <property type="project" value="UniProtKB-KW"/>
</dbReference>
<evidence type="ECO:0000259" key="5">
    <source>
        <dbReference type="PROSITE" id="PS50089"/>
    </source>
</evidence>
<feature type="domain" description="RING-type" evidence="5">
    <location>
        <begin position="33"/>
        <end position="72"/>
    </location>
</feature>
<keyword evidence="2" id="KW-0862">Zinc</keyword>
<dbReference type="SUPFAM" id="SSF57850">
    <property type="entry name" value="RING/U-box"/>
    <property type="match status" value="1"/>
</dbReference>
<reference evidence="7" key="1">
    <citation type="journal article" date="2020" name="Cell">
        <title>Large-Scale Comparative Analyses of Tick Genomes Elucidate Their Genetic Diversity and Vector Capacities.</title>
        <authorList>
            <consortium name="Tick Genome and Microbiome Consortium (TIGMIC)"/>
            <person name="Jia N."/>
            <person name="Wang J."/>
            <person name="Shi W."/>
            <person name="Du L."/>
            <person name="Sun Y."/>
            <person name="Zhan W."/>
            <person name="Jiang J.F."/>
            <person name="Wang Q."/>
            <person name="Zhang B."/>
            <person name="Ji P."/>
            <person name="Bell-Sakyi L."/>
            <person name="Cui X.M."/>
            <person name="Yuan T.T."/>
            <person name="Jiang B.G."/>
            <person name="Yang W.F."/>
            <person name="Lam T.T."/>
            <person name="Chang Q.C."/>
            <person name="Ding S.J."/>
            <person name="Wang X.J."/>
            <person name="Zhu J.G."/>
            <person name="Ruan X.D."/>
            <person name="Zhao L."/>
            <person name="Wei J.T."/>
            <person name="Ye R.Z."/>
            <person name="Que T.C."/>
            <person name="Du C.H."/>
            <person name="Zhou Y.H."/>
            <person name="Cheng J.X."/>
            <person name="Dai P.F."/>
            <person name="Guo W.B."/>
            <person name="Han X.H."/>
            <person name="Huang E.J."/>
            <person name="Li L.F."/>
            <person name="Wei W."/>
            <person name="Gao Y.C."/>
            <person name="Liu J.Z."/>
            <person name="Shao H.Z."/>
            <person name="Wang X."/>
            <person name="Wang C.C."/>
            <person name="Yang T.C."/>
            <person name="Huo Q.B."/>
            <person name="Li W."/>
            <person name="Chen H.Y."/>
            <person name="Chen S.E."/>
            <person name="Zhou L.G."/>
            <person name="Ni X.B."/>
            <person name="Tian J.H."/>
            <person name="Sheng Y."/>
            <person name="Liu T."/>
            <person name="Pan Y.S."/>
            <person name="Xia L.Y."/>
            <person name="Li J."/>
            <person name="Zhao F."/>
            <person name="Cao W.C."/>
        </authorList>
    </citation>
    <scope>NUCLEOTIDE SEQUENCE</scope>
    <source>
        <strain evidence="7">Rmic-2018</strain>
    </source>
</reference>
<sequence>MEKRPHRFSGHPVAGVNWRTTFLVDEVSDVRMCSVCAIIPKKTLKLPCSHVLCECCFACVSQSGSGKCPEDQKTFTVAECTPINFAAKKVNRIKVYCWNEPMGCKFTGPLEDLLQHFENDCAFHVLYCGTGNHYILRNEAVEHKMNGCPYQRSCVETEPSASQTTPVASPDCSVNEEHEKTLAIDVPQDAQLAALQDQMTQLAKDVAYHQILIRELNDGQRKSALTVSNVVTEVVTSAISEAFRKQIKGASFEDDNAAMSALSPSSEKAVILRKLEQYANVTLGTLEELRQNMRQFDHAAVIARCEPTLPSRDRLRHLTKVQTANSQLRVVGELALIVATGRAPRCLRCQQIGHIRRDCRVPRCDTCKRFGHAPGNCTKTYVAATLNTGSMDKSELTMDEAEAEESVKSKTACEGKTPSAAGMTRLQKEPPRPTDSGRAQPFTDASAKSQVTSTEKTFSTGGVMNVKEAGKTSEPVCMQVAAESLTSAKETDVLNDATAATHESESSTQTVQEPAEGGAMEGHDAEEPGTGGKRP</sequence>
<evidence type="ECO:0000256" key="4">
    <source>
        <dbReference type="SAM" id="MobiDB-lite"/>
    </source>
</evidence>
<dbReference type="InterPro" id="IPR001841">
    <property type="entry name" value="Znf_RING"/>
</dbReference>
<dbReference type="SUPFAM" id="SSF49599">
    <property type="entry name" value="TRAF domain-like"/>
    <property type="match status" value="1"/>
</dbReference>
<evidence type="ECO:0000256" key="1">
    <source>
        <dbReference type="ARBA" id="ARBA00022771"/>
    </source>
</evidence>
<keyword evidence="1 3" id="KW-0863">Zinc-finger</keyword>
<dbReference type="GO" id="GO:0043122">
    <property type="term" value="P:regulation of canonical NF-kappaB signal transduction"/>
    <property type="evidence" value="ECO:0007669"/>
    <property type="project" value="TreeGrafter"/>
</dbReference>
<dbReference type="Gene3D" id="4.10.60.10">
    <property type="entry name" value="Zinc finger, CCHC-type"/>
    <property type="match status" value="1"/>
</dbReference>
<evidence type="ECO:0000256" key="2">
    <source>
        <dbReference type="ARBA" id="ARBA00022833"/>
    </source>
</evidence>
<dbReference type="EMBL" id="JABSTU010000002">
    <property type="protein sequence ID" value="KAH8038191.1"/>
    <property type="molecule type" value="Genomic_DNA"/>
</dbReference>
<dbReference type="InterPro" id="IPR013083">
    <property type="entry name" value="Znf_RING/FYVE/PHD"/>
</dbReference>
<proteinExistence type="predicted"/>
<keyword evidence="1 3" id="KW-0479">Metal-binding</keyword>
<comment type="caution">
    <text evidence="7">The sequence shown here is derived from an EMBL/GenBank/DDBJ whole genome shotgun (WGS) entry which is preliminary data.</text>
</comment>
<name>A0A9J6EVF4_RHIMP</name>
<dbReference type="SMART" id="SM00343">
    <property type="entry name" value="ZnF_C2HC"/>
    <property type="match status" value="2"/>
</dbReference>
<feature type="region of interest" description="Disordered" evidence="4">
    <location>
        <begin position="404"/>
        <end position="456"/>
    </location>
</feature>
<dbReference type="GO" id="GO:0003676">
    <property type="term" value="F:nucleic acid binding"/>
    <property type="evidence" value="ECO:0007669"/>
    <property type="project" value="InterPro"/>
</dbReference>
<dbReference type="PROSITE" id="PS50158">
    <property type="entry name" value="ZF_CCHC"/>
    <property type="match status" value="1"/>
</dbReference>
<dbReference type="AlphaFoldDB" id="A0A9J6EVF4"/>
<feature type="compositionally biased region" description="Polar residues" evidence="4">
    <location>
        <begin position="446"/>
        <end position="456"/>
    </location>
</feature>
<feature type="domain" description="CCHC-type" evidence="6">
    <location>
        <begin position="345"/>
        <end position="360"/>
    </location>
</feature>